<dbReference type="STRING" id="599839.J4G7L9"/>
<reference evidence="2 3" key="1">
    <citation type="journal article" date="2012" name="Appl. Environ. Microbiol.">
        <title>Short-read sequencing for genomic analysis of the brown rot fungus Fibroporia radiculosa.</title>
        <authorList>
            <person name="Tang J.D."/>
            <person name="Perkins A.D."/>
            <person name="Sonstegard T.S."/>
            <person name="Schroeder S.G."/>
            <person name="Burgess S.C."/>
            <person name="Diehl S.V."/>
        </authorList>
    </citation>
    <scope>NUCLEOTIDE SEQUENCE [LARGE SCALE GENOMIC DNA]</scope>
    <source>
        <strain evidence="2 3">TFFH 294</strain>
    </source>
</reference>
<organism evidence="2 3">
    <name type="scientific">Fibroporia radiculosa</name>
    <dbReference type="NCBI Taxonomy" id="599839"/>
    <lineage>
        <taxon>Eukaryota</taxon>
        <taxon>Fungi</taxon>
        <taxon>Dikarya</taxon>
        <taxon>Basidiomycota</taxon>
        <taxon>Agaricomycotina</taxon>
        <taxon>Agaricomycetes</taxon>
        <taxon>Polyporales</taxon>
        <taxon>Fibroporiaceae</taxon>
        <taxon>Fibroporia</taxon>
    </lineage>
</organism>
<protein>
    <recommendedName>
        <fullName evidence="1">JmjC domain-containing protein</fullName>
    </recommendedName>
</protein>
<dbReference type="Gene3D" id="2.60.120.10">
    <property type="entry name" value="Jelly Rolls"/>
    <property type="match status" value="1"/>
</dbReference>
<dbReference type="Pfam" id="PF13621">
    <property type="entry name" value="Cupin_8"/>
    <property type="match status" value="1"/>
</dbReference>
<evidence type="ECO:0000313" key="2">
    <source>
        <dbReference type="EMBL" id="CCM02488.1"/>
    </source>
</evidence>
<dbReference type="RefSeq" id="XP_012181771.1">
    <property type="nucleotide sequence ID" value="XM_012326381.1"/>
</dbReference>
<dbReference type="GeneID" id="24097399"/>
<accession>J4G7L9</accession>
<proteinExistence type="predicted"/>
<sequence>MSNCDSLKWIAAEYHDLNGSHYDVLDKPPTAIDFSRLVHIGRPVLIKDSEVQGGTSRWTDEYLIGRMRDQSISIAATPTGRADAIASGRDGRLYFAEPHIDKMTMRTFLAALSADPSKNTSSGCGEVYYLQSQNGNLFTASYFDLSGDQDPSEFEPLREDVLSEIPWCSDALDKPPEAVNLWIGDSKSVTSIHSDPYENIYSVIRGAKHFTLLPPTEGWCLQERNYPHASYIRSQQTSQLELVPSSDMTPAVRWSSVLDPTASGALPPEAHPIHITVHAGETLYLPAGWWHYVRQSEVTIAINYWYDMESRGMSWVWLNFLRGLGEPPQGNEDGKQSP</sequence>
<keyword evidence="3" id="KW-1185">Reference proteome</keyword>
<dbReference type="InParanoid" id="J4G7L9"/>
<gene>
    <name evidence="2" type="ORF">FIBRA_04589</name>
</gene>
<dbReference type="InterPro" id="IPR014710">
    <property type="entry name" value="RmlC-like_jellyroll"/>
</dbReference>
<dbReference type="SMART" id="SM00558">
    <property type="entry name" value="JmjC"/>
    <property type="match status" value="1"/>
</dbReference>
<evidence type="ECO:0000313" key="3">
    <source>
        <dbReference type="Proteomes" id="UP000006352"/>
    </source>
</evidence>
<dbReference type="SUPFAM" id="SSF51197">
    <property type="entry name" value="Clavaminate synthase-like"/>
    <property type="match status" value="1"/>
</dbReference>
<dbReference type="HOGENOM" id="CLU_016785_6_0_1"/>
<evidence type="ECO:0000259" key="1">
    <source>
        <dbReference type="PROSITE" id="PS51184"/>
    </source>
</evidence>
<name>J4G7L9_9APHY</name>
<dbReference type="PANTHER" id="PTHR12461:SF99">
    <property type="entry name" value="BIFUNCTIONAL PEPTIDASE AND (3S)-LYSYL HYDROXYLASE JMJD7"/>
    <property type="match status" value="1"/>
</dbReference>
<dbReference type="AlphaFoldDB" id="J4G7L9"/>
<dbReference type="PANTHER" id="PTHR12461">
    <property type="entry name" value="HYPOXIA-INDUCIBLE FACTOR 1 ALPHA INHIBITOR-RELATED"/>
    <property type="match status" value="1"/>
</dbReference>
<dbReference type="EMBL" id="HE797082">
    <property type="protein sequence ID" value="CCM02488.1"/>
    <property type="molecule type" value="Genomic_DNA"/>
</dbReference>
<dbReference type="Proteomes" id="UP000006352">
    <property type="component" value="Unassembled WGS sequence"/>
</dbReference>
<dbReference type="PROSITE" id="PS51184">
    <property type="entry name" value="JMJC"/>
    <property type="match status" value="1"/>
</dbReference>
<dbReference type="InterPro" id="IPR003347">
    <property type="entry name" value="JmjC_dom"/>
</dbReference>
<dbReference type="OrthoDB" id="424465at2759"/>
<dbReference type="InterPro" id="IPR041667">
    <property type="entry name" value="Cupin_8"/>
</dbReference>
<feature type="domain" description="JmjC" evidence="1">
    <location>
        <begin position="144"/>
        <end position="321"/>
    </location>
</feature>